<dbReference type="Proteomes" id="UP000052230">
    <property type="component" value="Unassembled WGS sequence"/>
</dbReference>
<dbReference type="InterPro" id="IPR006440">
    <property type="entry name" value="Doc"/>
</dbReference>
<name>A0A0U5FAM5_XANCI</name>
<dbReference type="PANTHER" id="PTHR39426">
    <property type="entry name" value="HOMOLOGY TO DEATH-ON-CURING PROTEIN OF PHAGE P1"/>
    <property type="match status" value="1"/>
</dbReference>
<dbReference type="InterPro" id="IPR053737">
    <property type="entry name" value="Type_II_TA_Toxin"/>
</dbReference>
<evidence type="ECO:0000313" key="3">
    <source>
        <dbReference type="Proteomes" id="UP000052230"/>
    </source>
</evidence>
<dbReference type="AlphaFoldDB" id="A0A0U5FAM5"/>
<dbReference type="Gene3D" id="1.20.120.1870">
    <property type="entry name" value="Fic/DOC protein, Fido domain"/>
    <property type="match status" value="1"/>
</dbReference>
<dbReference type="PIRSF" id="PIRSF018297">
    <property type="entry name" value="Doc"/>
    <property type="match status" value="1"/>
</dbReference>
<dbReference type="PANTHER" id="PTHR39426:SF1">
    <property type="entry name" value="HOMOLOGY TO DEATH-ON-CURING PROTEIN OF PHAGE P1"/>
    <property type="match status" value="1"/>
</dbReference>
<dbReference type="InterPro" id="IPR003812">
    <property type="entry name" value="Fido"/>
</dbReference>
<reference evidence="2 3" key="1">
    <citation type="submission" date="2014-09" db="EMBL/GenBank/DDBJ databases">
        <authorList>
            <person name="Regsiter A."/>
        </authorList>
    </citation>
    <scope>NUCLEOTIDE SEQUENCE [LARGE SCALE GENOMIC DNA]</scope>
</reference>
<dbReference type="EMBL" id="CCXZ01000112">
    <property type="protein sequence ID" value="CEG15434.1"/>
    <property type="molecule type" value="Genomic_DNA"/>
</dbReference>
<proteinExistence type="predicted"/>
<dbReference type="Pfam" id="PF02661">
    <property type="entry name" value="Fic"/>
    <property type="match status" value="1"/>
</dbReference>
<gene>
    <name evidence="2" type="primary">doc</name>
    <name evidence="2" type="ORF">XAC3562_200045</name>
</gene>
<accession>A0A0U5FAM5</accession>
<dbReference type="InterPro" id="IPR036597">
    <property type="entry name" value="Fido-like_dom_sf"/>
</dbReference>
<dbReference type="NCBIfam" id="TIGR01550">
    <property type="entry name" value="DOC_P1"/>
    <property type="match status" value="1"/>
</dbReference>
<dbReference type="SUPFAM" id="SSF140931">
    <property type="entry name" value="Fic-like"/>
    <property type="match status" value="1"/>
</dbReference>
<protein>
    <submittedName>
        <fullName evidence="2">Death-on-curing protein</fullName>
    </submittedName>
</protein>
<evidence type="ECO:0000259" key="1">
    <source>
        <dbReference type="PROSITE" id="PS51459"/>
    </source>
</evidence>
<dbReference type="GO" id="GO:0016301">
    <property type="term" value="F:kinase activity"/>
    <property type="evidence" value="ECO:0007669"/>
    <property type="project" value="InterPro"/>
</dbReference>
<dbReference type="PROSITE" id="PS51459">
    <property type="entry name" value="FIDO"/>
    <property type="match status" value="1"/>
</dbReference>
<dbReference type="OMA" id="IRDNWPK"/>
<feature type="domain" description="Fido" evidence="1">
    <location>
        <begin position="9"/>
        <end position="127"/>
    </location>
</feature>
<comment type="caution">
    <text evidence="2">The sequence shown here is derived from an EMBL/GenBank/DDBJ whole genome shotgun (WGS) entry which is preliminary data.</text>
</comment>
<sequence length="145" mass="16142">MNTRMLVWVTHALALAIHERQLSEHGGASGVRDEALLDSALARPQQLFSYGDPPPDLVGLTASLAYGLARNHPFVDGNKRTAHVCYRVFLLLNGAELIASQEEKYVAMMRLADGAWSEATFAQWLRPRVRLRADTHVHEPQGHYG</sequence>
<keyword evidence="3" id="KW-1185">Reference proteome</keyword>
<organism evidence="2 3">
    <name type="scientific">Xanthomonas citri pv. citri</name>
    <dbReference type="NCBI Taxonomy" id="611301"/>
    <lineage>
        <taxon>Bacteria</taxon>
        <taxon>Pseudomonadati</taxon>
        <taxon>Pseudomonadota</taxon>
        <taxon>Gammaproteobacteria</taxon>
        <taxon>Lysobacterales</taxon>
        <taxon>Lysobacteraceae</taxon>
        <taxon>Xanthomonas</taxon>
    </lineage>
</organism>
<evidence type="ECO:0000313" key="2">
    <source>
        <dbReference type="EMBL" id="CEG15434.1"/>
    </source>
</evidence>